<dbReference type="Proteomes" id="UP000050509">
    <property type="component" value="Unassembled WGS sequence"/>
</dbReference>
<organism evidence="2 3">
    <name type="scientific">Kouleothrix aurantiaca</name>
    <dbReference type="NCBI Taxonomy" id="186479"/>
    <lineage>
        <taxon>Bacteria</taxon>
        <taxon>Bacillati</taxon>
        <taxon>Chloroflexota</taxon>
        <taxon>Chloroflexia</taxon>
        <taxon>Chloroflexales</taxon>
        <taxon>Roseiflexineae</taxon>
        <taxon>Roseiflexaceae</taxon>
        <taxon>Kouleothrix</taxon>
    </lineage>
</organism>
<protein>
    <submittedName>
        <fullName evidence="2">Uncharacterized protein</fullName>
    </submittedName>
</protein>
<proteinExistence type="predicted"/>
<feature type="transmembrane region" description="Helical" evidence="1">
    <location>
        <begin position="20"/>
        <end position="39"/>
    </location>
</feature>
<comment type="caution">
    <text evidence="2">The sequence shown here is derived from an EMBL/GenBank/DDBJ whole genome shotgun (WGS) entry which is preliminary data.</text>
</comment>
<keyword evidence="1" id="KW-1133">Transmembrane helix</keyword>
<accession>A0A0P9HDU7</accession>
<dbReference type="EMBL" id="LJCR01000417">
    <property type="protein sequence ID" value="KPV52831.1"/>
    <property type="molecule type" value="Genomic_DNA"/>
</dbReference>
<evidence type="ECO:0000313" key="3">
    <source>
        <dbReference type="Proteomes" id="UP000050509"/>
    </source>
</evidence>
<name>A0A0P9HDU7_9CHLR</name>
<dbReference type="AlphaFoldDB" id="A0A0P9HDU7"/>
<reference evidence="2 3" key="1">
    <citation type="submission" date="2015-09" db="EMBL/GenBank/DDBJ databases">
        <title>Draft genome sequence of Kouleothrix aurantiaca JCM 19913.</title>
        <authorList>
            <person name="Hemp J."/>
        </authorList>
    </citation>
    <scope>NUCLEOTIDE SEQUENCE [LARGE SCALE GENOMIC DNA]</scope>
    <source>
        <strain evidence="2 3">COM-B</strain>
    </source>
</reference>
<evidence type="ECO:0000313" key="2">
    <source>
        <dbReference type="EMBL" id="KPV52831.1"/>
    </source>
</evidence>
<keyword evidence="1" id="KW-0472">Membrane</keyword>
<keyword evidence="1" id="KW-0812">Transmembrane</keyword>
<sequence length="64" mass="7219">MIVFGVRTVVSCDISNWTEALLSLAISCWLVAVLFAAIVRHACSNTSYFQRLYRLSNHSSQVNR</sequence>
<keyword evidence="3" id="KW-1185">Reference proteome</keyword>
<evidence type="ECO:0000256" key="1">
    <source>
        <dbReference type="SAM" id="Phobius"/>
    </source>
</evidence>
<gene>
    <name evidence="2" type="ORF">SE17_13135</name>
</gene>